<evidence type="ECO:0000313" key="1">
    <source>
        <dbReference type="EMBL" id="SFN77017.1"/>
    </source>
</evidence>
<organism evidence="1 2">
    <name type="scientific">Izhakiella capsodis</name>
    <dbReference type="NCBI Taxonomy" id="1367852"/>
    <lineage>
        <taxon>Bacteria</taxon>
        <taxon>Pseudomonadati</taxon>
        <taxon>Pseudomonadota</taxon>
        <taxon>Gammaproteobacteria</taxon>
        <taxon>Enterobacterales</taxon>
        <taxon>Erwiniaceae</taxon>
        <taxon>Izhakiella</taxon>
    </lineage>
</organism>
<sequence>MKKQSYRHTGVHKNLVRLDYLNRFNQLAVMKLRKMFEESKKHQREAQNESCA</sequence>
<dbReference type="EMBL" id="FOVC01000020">
    <property type="protein sequence ID" value="SFN77017.1"/>
    <property type="molecule type" value="Genomic_DNA"/>
</dbReference>
<name>A0A1I5BQT9_9GAMM</name>
<dbReference type="Proteomes" id="UP000242222">
    <property type="component" value="Unassembled WGS sequence"/>
</dbReference>
<dbReference type="AlphaFoldDB" id="A0A1I5BQT9"/>
<protein>
    <submittedName>
        <fullName evidence="1">Uncharacterized protein</fullName>
    </submittedName>
</protein>
<dbReference type="STRING" id="1367852.SAMN05216516_12022"/>
<proteinExistence type="predicted"/>
<evidence type="ECO:0000313" key="2">
    <source>
        <dbReference type="Proteomes" id="UP000242222"/>
    </source>
</evidence>
<gene>
    <name evidence="1" type="ORF">SAMN05216516_12022</name>
</gene>
<keyword evidence="2" id="KW-1185">Reference proteome</keyword>
<dbReference type="RefSeq" id="WP_177203364.1">
    <property type="nucleotide sequence ID" value="NZ_FOVC01000020.1"/>
</dbReference>
<reference evidence="2" key="1">
    <citation type="submission" date="2016-10" db="EMBL/GenBank/DDBJ databases">
        <authorList>
            <person name="Varghese N."/>
            <person name="Submissions S."/>
        </authorList>
    </citation>
    <scope>NUCLEOTIDE SEQUENCE [LARGE SCALE GENOMIC DNA]</scope>
    <source>
        <strain evidence="2">N6PO6</strain>
    </source>
</reference>
<accession>A0A1I5BQT9</accession>